<reference evidence="2" key="1">
    <citation type="submission" date="2018-02" db="EMBL/GenBank/DDBJ databases">
        <authorList>
            <person name="Hausmann B."/>
        </authorList>
    </citation>
    <scope>NUCLEOTIDE SEQUENCE [LARGE SCALE GENOMIC DNA]</scope>
    <source>
        <strain evidence="2">Peat soil MAG SbF1</strain>
    </source>
</reference>
<protein>
    <submittedName>
        <fullName evidence="1">Uncharacterized protein</fullName>
    </submittedName>
</protein>
<dbReference type="AlphaFoldDB" id="A0A2U3LU43"/>
<dbReference type="EMBL" id="OMOF01000812">
    <property type="protein sequence ID" value="SPF55453.1"/>
    <property type="molecule type" value="Genomic_DNA"/>
</dbReference>
<name>A0A2U3LU43_9FIRM</name>
<evidence type="ECO:0000313" key="2">
    <source>
        <dbReference type="Proteomes" id="UP000238916"/>
    </source>
</evidence>
<accession>A0A2U3LU43</accession>
<gene>
    <name evidence="1" type="ORF">SBF1_830014</name>
</gene>
<evidence type="ECO:0000313" key="1">
    <source>
        <dbReference type="EMBL" id="SPF55453.1"/>
    </source>
</evidence>
<proteinExistence type="predicted"/>
<sequence length="203" mass="22853">MSATMAIRLTLLHSASSLRTLRGAYGLFCKREQRGTVARIDVREPVIARLGKGFPFLSLLKRMKYMKNPLMFFAGRGTCFEIDGPNVVITRDDVPLSRVPFVDLVEFVNSHPLRADLTVDKGENTMQASDLPQFRKTMDYLALNFPDRVVTPELFGSYFNDLSGYPVEAVSVAATDIVRHCWEFPKIVDFVRRLEAGKTPGSM</sequence>
<organism evidence="1 2">
    <name type="scientific">Candidatus Desulfosporosinus infrequens</name>
    <dbReference type="NCBI Taxonomy" id="2043169"/>
    <lineage>
        <taxon>Bacteria</taxon>
        <taxon>Bacillati</taxon>
        <taxon>Bacillota</taxon>
        <taxon>Clostridia</taxon>
        <taxon>Eubacteriales</taxon>
        <taxon>Desulfitobacteriaceae</taxon>
        <taxon>Desulfosporosinus</taxon>
    </lineage>
</organism>
<dbReference type="Proteomes" id="UP000238916">
    <property type="component" value="Unassembled WGS sequence"/>
</dbReference>